<organism evidence="7 8">
    <name type="scientific">Segetibacter aerophilus</name>
    <dbReference type="NCBI Taxonomy" id="670293"/>
    <lineage>
        <taxon>Bacteria</taxon>
        <taxon>Pseudomonadati</taxon>
        <taxon>Bacteroidota</taxon>
        <taxon>Chitinophagia</taxon>
        <taxon>Chitinophagales</taxon>
        <taxon>Chitinophagaceae</taxon>
        <taxon>Segetibacter</taxon>
    </lineage>
</organism>
<accession>A0A512BAZ3</accession>
<dbReference type="EMBL" id="BJYT01000005">
    <property type="protein sequence ID" value="GEO09131.1"/>
    <property type="molecule type" value="Genomic_DNA"/>
</dbReference>
<feature type="transmembrane region" description="Helical" evidence="6">
    <location>
        <begin position="392"/>
        <end position="411"/>
    </location>
</feature>
<gene>
    <name evidence="7" type="ORF">SAE01_16270</name>
</gene>
<keyword evidence="8" id="KW-1185">Reference proteome</keyword>
<sequence length="498" mass="57071">MANIRKQAILSSIIVYFGFFIGAVNTYFFTRNGSFSPEQFGLTRIFYDLGQNIFVFGSLGVLPIMYKFYPYYKSNVEDKKNDLLTWALTGSFIGFTLVLISGYVFEPLVIKKYIQRAPLVLTYYHLIFPFGFGMLFFSVLEAFCWTLHKTVVSNFLKETGMRLIVFALILLYLTKVVSFDTFIKLFSLVYLILFFAILLYLIKLKKFHLTFTVSRPTKKFKKKMLSMWALVYGGVMIQIVAQTIDTFIIASLKGLGSTGVFNLAQYAANLVQVPQRSIQSITTGILSQAWKDKNYAEINRIYQRSCINLLLLAAFIFGNIWLNINDGFAVFNIQKDYNEGIYVVFVLGIARLIDAGTGVNGTIIGTSIFWRFDFISGVVLLAFRIPVTYLLIKHYGIIGSAFAEVFSYTIYNGIRFEFLRRRFNMQPFTIKTVYSIIVGAVAFAVAFFLFRSTTGWFSIIGRSIVFTTIFITGIFYLQLTPDAIQLYHKFKERWMPGK</sequence>
<evidence type="ECO:0000256" key="5">
    <source>
        <dbReference type="ARBA" id="ARBA00023136"/>
    </source>
</evidence>
<dbReference type="InterPro" id="IPR050833">
    <property type="entry name" value="Poly_Biosynth_Transport"/>
</dbReference>
<reference evidence="7 8" key="1">
    <citation type="submission" date="2019-07" db="EMBL/GenBank/DDBJ databases">
        <title>Whole genome shotgun sequence of Segetibacter aerophilus NBRC 106135.</title>
        <authorList>
            <person name="Hosoyama A."/>
            <person name="Uohara A."/>
            <person name="Ohji S."/>
            <person name="Ichikawa N."/>
        </authorList>
    </citation>
    <scope>NUCLEOTIDE SEQUENCE [LARGE SCALE GENOMIC DNA]</scope>
    <source>
        <strain evidence="7 8">NBRC 106135</strain>
    </source>
</reference>
<feature type="transmembrane region" description="Helical" evidence="6">
    <location>
        <begin position="49"/>
        <end position="71"/>
    </location>
</feature>
<dbReference type="PANTHER" id="PTHR30250:SF11">
    <property type="entry name" value="O-ANTIGEN TRANSPORTER-RELATED"/>
    <property type="match status" value="1"/>
</dbReference>
<feature type="transmembrane region" description="Helical" evidence="6">
    <location>
        <begin position="456"/>
        <end position="479"/>
    </location>
</feature>
<evidence type="ECO:0000256" key="4">
    <source>
        <dbReference type="ARBA" id="ARBA00022989"/>
    </source>
</evidence>
<feature type="transmembrane region" description="Helical" evidence="6">
    <location>
        <begin position="223"/>
        <end position="241"/>
    </location>
</feature>
<evidence type="ECO:0000256" key="3">
    <source>
        <dbReference type="ARBA" id="ARBA00022692"/>
    </source>
</evidence>
<proteinExistence type="predicted"/>
<feature type="transmembrane region" description="Helical" evidence="6">
    <location>
        <begin position="341"/>
        <end position="361"/>
    </location>
</feature>
<dbReference type="AlphaFoldDB" id="A0A512BAZ3"/>
<feature type="transmembrane region" description="Helical" evidence="6">
    <location>
        <begin position="83"/>
        <end position="105"/>
    </location>
</feature>
<feature type="transmembrane region" description="Helical" evidence="6">
    <location>
        <begin position="432"/>
        <end position="450"/>
    </location>
</feature>
<name>A0A512BAZ3_9BACT</name>
<dbReference type="Proteomes" id="UP000321513">
    <property type="component" value="Unassembled WGS sequence"/>
</dbReference>
<dbReference type="GO" id="GO:0005886">
    <property type="term" value="C:plasma membrane"/>
    <property type="evidence" value="ECO:0007669"/>
    <property type="project" value="UniProtKB-SubCell"/>
</dbReference>
<feature type="transmembrane region" description="Helical" evidence="6">
    <location>
        <begin position="125"/>
        <end position="147"/>
    </location>
</feature>
<keyword evidence="3 6" id="KW-0812">Transmembrane</keyword>
<dbReference type="PANTHER" id="PTHR30250">
    <property type="entry name" value="PST FAMILY PREDICTED COLANIC ACID TRANSPORTER"/>
    <property type="match status" value="1"/>
</dbReference>
<evidence type="ECO:0000313" key="8">
    <source>
        <dbReference type="Proteomes" id="UP000321513"/>
    </source>
</evidence>
<evidence type="ECO:0000256" key="2">
    <source>
        <dbReference type="ARBA" id="ARBA00022475"/>
    </source>
</evidence>
<evidence type="ECO:0000256" key="6">
    <source>
        <dbReference type="SAM" id="Phobius"/>
    </source>
</evidence>
<dbReference type="RefSeq" id="WP_147203259.1">
    <property type="nucleotide sequence ID" value="NZ_BJYT01000005.1"/>
</dbReference>
<comment type="caution">
    <text evidence="7">The sequence shown here is derived from an EMBL/GenBank/DDBJ whole genome shotgun (WGS) entry which is preliminary data.</text>
</comment>
<dbReference type="OrthoDB" id="88014at2"/>
<keyword evidence="5 6" id="KW-0472">Membrane</keyword>
<comment type="subcellular location">
    <subcellularLocation>
        <location evidence="1">Cell membrane</location>
        <topology evidence="1">Multi-pass membrane protein</topology>
    </subcellularLocation>
</comment>
<feature type="transmembrane region" description="Helical" evidence="6">
    <location>
        <begin position="301"/>
        <end position="321"/>
    </location>
</feature>
<protein>
    <submittedName>
        <fullName evidence="7">Uncharacterized protein</fullName>
    </submittedName>
</protein>
<evidence type="ECO:0000256" key="1">
    <source>
        <dbReference type="ARBA" id="ARBA00004651"/>
    </source>
</evidence>
<keyword evidence="2" id="KW-1003">Cell membrane</keyword>
<keyword evidence="4 6" id="KW-1133">Transmembrane helix</keyword>
<feature type="transmembrane region" description="Helical" evidence="6">
    <location>
        <begin position="159"/>
        <end position="177"/>
    </location>
</feature>
<feature type="transmembrane region" description="Helical" evidence="6">
    <location>
        <begin position="7"/>
        <end position="29"/>
    </location>
</feature>
<feature type="transmembrane region" description="Helical" evidence="6">
    <location>
        <begin position="183"/>
        <end position="202"/>
    </location>
</feature>
<evidence type="ECO:0000313" key="7">
    <source>
        <dbReference type="EMBL" id="GEO09131.1"/>
    </source>
</evidence>